<keyword evidence="20" id="KW-1185">Reference proteome</keyword>
<evidence type="ECO:0000256" key="4">
    <source>
        <dbReference type="ARBA" id="ARBA00022452"/>
    </source>
</evidence>
<evidence type="ECO:0000256" key="3">
    <source>
        <dbReference type="ARBA" id="ARBA00022448"/>
    </source>
</evidence>
<dbReference type="EMBL" id="BJZO01000122">
    <property type="protein sequence ID" value="GEO82867.1"/>
    <property type="molecule type" value="Genomic_DNA"/>
</dbReference>
<keyword evidence="6 14" id="KW-0812">Transmembrane</keyword>
<name>A0A512HBN6_9PROT</name>
<evidence type="ECO:0000256" key="16">
    <source>
        <dbReference type="SAM" id="SignalP"/>
    </source>
</evidence>
<dbReference type="Proteomes" id="UP000321567">
    <property type="component" value="Unassembled WGS sequence"/>
</dbReference>
<keyword evidence="8" id="KW-0408">Iron</keyword>
<dbReference type="GO" id="GO:0038023">
    <property type="term" value="F:signaling receptor activity"/>
    <property type="evidence" value="ECO:0007669"/>
    <property type="project" value="InterPro"/>
</dbReference>
<dbReference type="OrthoDB" id="9760333at2"/>
<evidence type="ECO:0000313" key="20">
    <source>
        <dbReference type="Proteomes" id="UP000321567"/>
    </source>
</evidence>
<evidence type="ECO:0000256" key="14">
    <source>
        <dbReference type="PROSITE-ProRule" id="PRU01360"/>
    </source>
</evidence>
<dbReference type="NCBIfam" id="TIGR01783">
    <property type="entry name" value="TonB-siderophor"/>
    <property type="match status" value="1"/>
</dbReference>
<organism evidence="19 20">
    <name type="scientific">Pararhodospirillum oryzae</name>
    <dbReference type="NCBI Taxonomy" id="478448"/>
    <lineage>
        <taxon>Bacteria</taxon>
        <taxon>Pseudomonadati</taxon>
        <taxon>Pseudomonadota</taxon>
        <taxon>Alphaproteobacteria</taxon>
        <taxon>Rhodospirillales</taxon>
        <taxon>Rhodospirillaceae</taxon>
        <taxon>Pararhodospirillum</taxon>
    </lineage>
</organism>
<keyword evidence="5" id="KW-0410">Iron transport</keyword>
<accession>A0A512HBN6</accession>
<gene>
    <name evidence="19" type="ORF">ROR02_29980</name>
</gene>
<dbReference type="AlphaFoldDB" id="A0A512HBN6"/>
<dbReference type="Pfam" id="PF00593">
    <property type="entry name" value="TonB_dep_Rec_b-barrel"/>
    <property type="match status" value="1"/>
</dbReference>
<dbReference type="PROSITE" id="PS52016">
    <property type="entry name" value="TONB_DEPENDENT_REC_3"/>
    <property type="match status" value="1"/>
</dbReference>
<evidence type="ECO:0000256" key="7">
    <source>
        <dbReference type="ARBA" id="ARBA00022729"/>
    </source>
</evidence>
<dbReference type="GO" id="GO:0015344">
    <property type="term" value="F:siderophore uptake transmembrane transporter activity"/>
    <property type="evidence" value="ECO:0007669"/>
    <property type="project" value="TreeGrafter"/>
</dbReference>
<proteinExistence type="inferred from homology"/>
<evidence type="ECO:0000256" key="1">
    <source>
        <dbReference type="ARBA" id="ARBA00004571"/>
    </source>
</evidence>
<evidence type="ECO:0000256" key="12">
    <source>
        <dbReference type="ARBA" id="ARBA00023170"/>
    </source>
</evidence>
<keyword evidence="13 14" id="KW-0998">Cell outer membrane</keyword>
<dbReference type="Pfam" id="PF07715">
    <property type="entry name" value="Plug"/>
    <property type="match status" value="1"/>
</dbReference>
<comment type="subcellular location">
    <subcellularLocation>
        <location evidence="1 14">Cell outer membrane</location>
        <topology evidence="1 14">Multi-pass membrane protein</topology>
    </subcellularLocation>
</comment>
<sequence>MAAPRKKTPLLHALPPALPALGSLALLAALPAQAQAPLDPGEAPDAIPTVTVEGQREAPLIGHDPEGEGLRDYRVTHTSTGAKMDVDDKEVPQAIVTLPQRLLEEQQATTINDAFRNVAGAQATQSALQGAQWPILRGFETRNFYKDGMRDDAFDRSPWLGNVERIEVLKGPASVLYGDGNPGGAINVVSKKPLQETTVTGSLWGGTGAEVGGSGDLSARLTDDGRALMRLIADADRKDAFVDHFDTYSRHLSGQFQAQPGDRTTVTVASEYRMRHQNGNDFGLPAYALGSGLSRSTSYDADWSERRDIGLNLSSRVTHALDDTWKISSGLLLNQYSFSQELTSTSYTSADMAANRVRRTPNKTDSLTREVLSDTNLEGRFKVMGLSNQVLGGVEYAYGVVERDVYGGTVTTTSLFTPDTSFAKPSWTHTWDQTFTTQRVGTYAQDLIEVLPGLKLMGGLRYDAVRRESDDEVQPTSTARNATTIDHAFSKRLGLSYEAWPGVTFYGGWSRSFVPPGTSVSVGTLPQADPEMGEQLESGIKLDIGEAFTATAAFYHLTRENVRTTNSVTGITSITGEQRSRGVELDATWKITPEWNMLIAYAYTDAVVTKDDTYETWSRLPNVPTHSGRLWSMYTFSEGPAAGISLGGGLTYVGERAANLKRNVQYSMPGYTTVDLAAAYQPTERVRLSLNANNILDKRYYIGSGTWQTTDTPMINVGEPMSVIGRVQITF</sequence>
<comment type="caution">
    <text evidence="19">The sequence shown here is derived from an EMBL/GenBank/DDBJ whole genome shotgun (WGS) entry which is preliminary data.</text>
</comment>
<dbReference type="InterPro" id="IPR037066">
    <property type="entry name" value="Plug_dom_sf"/>
</dbReference>
<protein>
    <submittedName>
        <fullName evidence="19">Ferrichrome-iron receptor</fullName>
    </submittedName>
</protein>
<dbReference type="Gene3D" id="2.170.130.10">
    <property type="entry name" value="TonB-dependent receptor, plug domain"/>
    <property type="match status" value="1"/>
</dbReference>
<evidence type="ECO:0000256" key="10">
    <source>
        <dbReference type="ARBA" id="ARBA00023077"/>
    </source>
</evidence>
<dbReference type="InterPro" id="IPR010105">
    <property type="entry name" value="TonB_sidphr_rcpt"/>
</dbReference>
<evidence type="ECO:0000256" key="2">
    <source>
        <dbReference type="ARBA" id="ARBA00009810"/>
    </source>
</evidence>
<dbReference type="Gene3D" id="2.40.170.20">
    <property type="entry name" value="TonB-dependent receptor, beta-barrel domain"/>
    <property type="match status" value="1"/>
</dbReference>
<feature type="domain" description="TonB-dependent receptor plug" evidence="18">
    <location>
        <begin position="88"/>
        <end position="185"/>
    </location>
</feature>
<dbReference type="PANTHER" id="PTHR32552">
    <property type="entry name" value="FERRICHROME IRON RECEPTOR-RELATED"/>
    <property type="match status" value="1"/>
</dbReference>
<evidence type="ECO:0000259" key="18">
    <source>
        <dbReference type="Pfam" id="PF07715"/>
    </source>
</evidence>
<keyword evidence="3 14" id="KW-0813">Transport</keyword>
<feature type="signal peptide" evidence="16">
    <location>
        <begin position="1"/>
        <end position="34"/>
    </location>
</feature>
<dbReference type="SUPFAM" id="SSF56935">
    <property type="entry name" value="Porins"/>
    <property type="match status" value="1"/>
</dbReference>
<evidence type="ECO:0000256" key="8">
    <source>
        <dbReference type="ARBA" id="ARBA00023004"/>
    </source>
</evidence>
<dbReference type="InterPro" id="IPR039426">
    <property type="entry name" value="TonB-dep_rcpt-like"/>
</dbReference>
<dbReference type="InterPro" id="IPR036942">
    <property type="entry name" value="Beta-barrel_TonB_sf"/>
</dbReference>
<keyword evidence="10 15" id="KW-0798">TonB box</keyword>
<keyword evidence="9" id="KW-0406">Ion transport</keyword>
<dbReference type="CDD" id="cd01347">
    <property type="entry name" value="ligand_gated_channel"/>
    <property type="match status" value="1"/>
</dbReference>
<evidence type="ECO:0000256" key="13">
    <source>
        <dbReference type="ARBA" id="ARBA00023237"/>
    </source>
</evidence>
<dbReference type="RefSeq" id="WP_147164894.1">
    <property type="nucleotide sequence ID" value="NZ_BJZO01000122.1"/>
</dbReference>
<evidence type="ECO:0000256" key="5">
    <source>
        <dbReference type="ARBA" id="ARBA00022496"/>
    </source>
</evidence>
<keyword evidence="11 14" id="KW-0472">Membrane</keyword>
<evidence type="ECO:0000256" key="6">
    <source>
        <dbReference type="ARBA" id="ARBA00022692"/>
    </source>
</evidence>
<evidence type="ECO:0000259" key="17">
    <source>
        <dbReference type="Pfam" id="PF00593"/>
    </source>
</evidence>
<keyword evidence="12 19" id="KW-0675">Receptor</keyword>
<feature type="domain" description="TonB-dependent receptor-like beta-barrel" evidence="17">
    <location>
        <begin position="274"/>
        <end position="695"/>
    </location>
</feature>
<dbReference type="InterPro" id="IPR000531">
    <property type="entry name" value="Beta-barrel_TonB"/>
</dbReference>
<evidence type="ECO:0000313" key="19">
    <source>
        <dbReference type="EMBL" id="GEO82867.1"/>
    </source>
</evidence>
<comment type="similarity">
    <text evidence="2 14 15">Belongs to the TonB-dependent receptor family.</text>
</comment>
<reference evidence="19 20" key="1">
    <citation type="submission" date="2019-07" db="EMBL/GenBank/DDBJ databases">
        <title>Whole genome shotgun sequence of Rhodospirillum oryzae NBRC 107573.</title>
        <authorList>
            <person name="Hosoyama A."/>
            <person name="Uohara A."/>
            <person name="Ohji S."/>
            <person name="Ichikawa N."/>
        </authorList>
    </citation>
    <scope>NUCLEOTIDE SEQUENCE [LARGE SCALE GENOMIC DNA]</scope>
    <source>
        <strain evidence="19 20">NBRC 107573</strain>
    </source>
</reference>
<evidence type="ECO:0000256" key="9">
    <source>
        <dbReference type="ARBA" id="ARBA00023065"/>
    </source>
</evidence>
<evidence type="ECO:0000256" key="15">
    <source>
        <dbReference type="RuleBase" id="RU003357"/>
    </source>
</evidence>
<dbReference type="InterPro" id="IPR012910">
    <property type="entry name" value="Plug_dom"/>
</dbReference>
<dbReference type="GO" id="GO:0009279">
    <property type="term" value="C:cell outer membrane"/>
    <property type="evidence" value="ECO:0007669"/>
    <property type="project" value="UniProtKB-SubCell"/>
</dbReference>
<dbReference type="GO" id="GO:0015891">
    <property type="term" value="P:siderophore transport"/>
    <property type="evidence" value="ECO:0007669"/>
    <property type="project" value="InterPro"/>
</dbReference>
<feature type="chain" id="PRO_5021963239" evidence="16">
    <location>
        <begin position="35"/>
        <end position="731"/>
    </location>
</feature>
<keyword evidence="4 14" id="KW-1134">Transmembrane beta strand</keyword>
<keyword evidence="7 16" id="KW-0732">Signal</keyword>
<evidence type="ECO:0000256" key="11">
    <source>
        <dbReference type="ARBA" id="ARBA00023136"/>
    </source>
</evidence>
<dbReference type="PANTHER" id="PTHR32552:SF68">
    <property type="entry name" value="FERRICHROME OUTER MEMBRANE TRANSPORTER_PHAGE RECEPTOR"/>
    <property type="match status" value="1"/>
</dbReference>